<evidence type="ECO:0000259" key="12">
    <source>
        <dbReference type="PROSITE" id="PS51385"/>
    </source>
</evidence>
<evidence type="ECO:0000256" key="5">
    <source>
        <dbReference type="ARBA" id="ARBA00022741"/>
    </source>
</evidence>
<dbReference type="InterPro" id="IPR036652">
    <property type="entry name" value="YjeF_N_dom_sf"/>
</dbReference>
<evidence type="ECO:0000256" key="10">
    <source>
        <dbReference type="HAMAP-Rule" id="MF_03159"/>
    </source>
</evidence>
<feature type="binding site" evidence="10">
    <location>
        <position position="197"/>
    </location>
    <ligand>
        <name>K(+)</name>
        <dbReference type="ChEBI" id="CHEBI:29103"/>
    </ligand>
</feature>
<dbReference type="EC" id="5.1.99.6" evidence="3 10"/>
<dbReference type="InterPro" id="IPR032976">
    <property type="entry name" value="YJEFN_prot_NAXE-like"/>
</dbReference>
<feature type="binding site" evidence="10">
    <location>
        <position position="194"/>
    </location>
    <ligand>
        <name>(6S)-NADPHX</name>
        <dbReference type="ChEBI" id="CHEBI:64076"/>
    </ligand>
</feature>
<dbReference type="HAMAP" id="MF_01966">
    <property type="entry name" value="NADHX_epimerase"/>
    <property type="match status" value="1"/>
</dbReference>
<evidence type="ECO:0000256" key="9">
    <source>
        <dbReference type="ARBA" id="ARBA00023235"/>
    </source>
</evidence>
<comment type="function">
    <text evidence="10">Catalyzes the epimerization of the S- and R-forms of NAD(P)HX, a damaged form of NAD(P)H that is a result of enzymatic or heat-dependent hydration. This is a prerequisite for the S-specific NAD(P)H-hydrate dehydratase to allow the repair of both epimers of NAD(P)HX.</text>
</comment>
<evidence type="ECO:0000313" key="13">
    <source>
        <dbReference type="EMBL" id="VVC98051.1"/>
    </source>
</evidence>
<dbReference type="Pfam" id="PF03853">
    <property type="entry name" value="YjeF_N"/>
    <property type="match status" value="1"/>
</dbReference>
<evidence type="ECO:0000256" key="3">
    <source>
        <dbReference type="ARBA" id="ARBA00012228"/>
    </source>
</evidence>
<organism evidence="13 14">
    <name type="scientific">Leptidea sinapis</name>
    <dbReference type="NCBI Taxonomy" id="189913"/>
    <lineage>
        <taxon>Eukaryota</taxon>
        <taxon>Metazoa</taxon>
        <taxon>Ecdysozoa</taxon>
        <taxon>Arthropoda</taxon>
        <taxon>Hexapoda</taxon>
        <taxon>Insecta</taxon>
        <taxon>Pterygota</taxon>
        <taxon>Neoptera</taxon>
        <taxon>Endopterygota</taxon>
        <taxon>Lepidoptera</taxon>
        <taxon>Glossata</taxon>
        <taxon>Ditrysia</taxon>
        <taxon>Papilionoidea</taxon>
        <taxon>Pieridae</taxon>
        <taxon>Dismorphiinae</taxon>
        <taxon>Leptidea</taxon>
    </lineage>
</organism>
<dbReference type="Proteomes" id="UP000324832">
    <property type="component" value="Unassembled WGS sequence"/>
</dbReference>
<evidence type="ECO:0000313" key="14">
    <source>
        <dbReference type="Proteomes" id="UP000324832"/>
    </source>
</evidence>
<evidence type="ECO:0000256" key="6">
    <source>
        <dbReference type="ARBA" id="ARBA00022857"/>
    </source>
</evidence>
<comment type="cofactor">
    <cofactor evidence="10">
        <name>K(+)</name>
        <dbReference type="ChEBI" id="CHEBI:29103"/>
    </cofactor>
    <text evidence="10">Binds 1 potassium ion per subunit.</text>
</comment>
<keyword evidence="11" id="KW-0732">Signal</keyword>
<dbReference type="EMBL" id="FZQP02003346">
    <property type="protein sequence ID" value="VVC98051.1"/>
    <property type="molecule type" value="Genomic_DNA"/>
</dbReference>
<keyword evidence="8 10" id="KW-0520">NAD</keyword>
<dbReference type="PANTHER" id="PTHR13232:SF10">
    <property type="entry name" value="NAD(P)H-HYDRATE EPIMERASE"/>
    <property type="match status" value="1"/>
</dbReference>
<keyword evidence="4 10" id="KW-0479">Metal-binding</keyword>
<dbReference type="GO" id="GO:0000166">
    <property type="term" value="F:nucleotide binding"/>
    <property type="evidence" value="ECO:0007669"/>
    <property type="project" value="UniProtKB-KW"/>
</dbReference>
<feature type="chain" id="PRO_5022866074" description="NAD(P)H-hydrate epimerase" evidence="11">
    <location>
        <begin position="19"/>
        <end position="267"/>
    </location>
</feature>
<dbReference type="InterPro" id="IPR004443">
    <property type="entry name" value="YjeF_N_dom"/>
</dbReference>
<dbReference type="GO" id="GO:0046872">
    <property type="term" value="F:metal ion binding"/>
    <property type="evidence" value="ECO:0007669"/>
    <property type="project" value="UniProtKB-KW"/>
</dbReference>
<feature type="binding site" evidence="10">
    <location>
        <begin position="165"/>
        <end position="171"/>
    </location>
    <ligand>
        <name>(6S)-NADPHX</name>
        <dbReference type="ChEBI" id="CHEBI:64076"/>
    </ligand>
</feature>
<dbReference type="NCBIfam" id="TIGR00197">
    <property type="entry name" value="yjeF_nterm"/>
    <property type="match status" value="1"/>
</dbReference>
<keyword evidence="9 10" id="KW-0413">Isomerase</keyword>
<feature type="binding site" evidence="10">
    <location>
        <position position="161"/>
    </location>
    <ligand>
        <name>K(+)</name>
        <dbReference type="ChEBI" id="CHEBI:29103"/>
    </ligand>
</feature>
<evidence type="ECO:0000256" key="1">
    <source>
        <dbReference type="ARBA" id="ARBA00000013"/>
    </source>
</evidence>
<comment type="catalytic activity">
    <reaction evidence="2 10">
        <text>(6R)-NADPHX = (6S)-NADPHX</text>
        <dbReference type="Rhea" id="RHEA:32227"/>
        <dbReference type="ChEBI" id="CHEBI:64076"/>
        <dbReference type="ChEBI" id="CHEBI:64077"/>
        <dbReference type="EC" id="5.1.99.6"/>
    </reaction>
</comment>
<sequence length="267" mass="29253">MLITRLVGTALFLRVANSCKLSKMGCDENNCRNMKRNLTYLSQQHAAELDQDLFNDYKFSVDQLMELAGLSVATAVAKVFPASSYNSTLIVCGPGNNGGDGLVAARHMTGFGYSVAVYYPKRTPKPLYENLLCQCEKFGVKIIETLPPINEIKDQYKLVVDALFGFSFKPPVRDVLKPALDALIHSGVPVCSVDIPSGWDVEKGPGTEAALKPELLISLSAPKQCAKPEFIGDAKHYLGGRFLPPGIIQKYNLTLPPYPDQEQVVEL</sequence>
<dbReference type="PROSITE" id="PS51385">
    <property type="entry name" value="YJEF_N"/>
    <property type="match status" value="1"/>
</dbReference>
<accession>A0A5E4QIC7</accession>
<feature type="domain" description="YjeF N-terminal" evidence="12">
    <location>
        <begin position="46"/>
        <end position="255"/>
    </location>
</feature>
<dbReference type="SUPFAM" id="SSF64153">
    <property type="entry name" value="YjeF N-terminal domain-like"/>
    <property type="match status" value="1"/>
</dbReference>
<evidence type="ECO:0000256" key="11">
    <source>
        <dbReference type="SAM" id="SignalP"/>
    </source>
</evidence>
<name>A0A5E4QIC7_9NEOP</name>
<gene>
    <name evidence="13" type="ORF">LSINAPIS_LOCUS9201</name>
</gene>
<evidence type="ECO:0000256" key="2">
    <source>
        <dbReference type="ARBA" id="ARBA00000909"/>
    </source>
</evidence>
<keyword evidence="7 10" id="KW-0630">Potassium</keyword>
<comment type="caution">
    <text evidence="10">Lacks conserved residue(s) required for the propagation of feature annotation.</text>
</comment>
<evidence type="ECO:0000256" key="8">
    <source>
        <dbReference type="ARBA" id="ARBA00023027"/>
    </source>
</evidence>
<comment type="similarity">
    <text evidence="10">Belongs to the NnrE/AIBP family.</text>
</comment>
<dbReference type="PANTHER" id="PTHR13232">
    <property type="entry name" value="NAD(P)H-HYDRATE EPIMERASE"/>
    <property type="match status" value="1"/>
</dbReference>
<reference evidence="13 14" key="1">
    <citation type="submission" date="2017-07" db="EMBL/GenBank/DDBJ databases">
        <authorList>
            <person name="Talla V."/>
            <person name="Backstrom N."/>
        </authorList>
    </citation>
    <scope>NUCLEOTIDE SEQUENCE [LARGE SCALE GENOMIC DNA]</scope>
</reference>
<protein>
    <recommendedName>
        <fullName evidence="3 10">NAD(P)H-hydrate epimerase</fullName>
        <ecNumber evidence="3 10">5.1.99.6</ecNumber>
    </recommendedName>
    <alternativeName>
        <fullName evidence="10">NAD(P)HX epimerase</fullName>
    </alternativeName>
</protein>
<feature type="binding site" evidence="10">
    <location>
        <begin position="96"/>
        <end position="100"/>
    </location>
    <ligand>
        <name>(6S)-NADPHX</name>
        <dbReference type="ChEBI" id="CHEBI:64076"/>
    </ligand>
</feature>
<feature type="binding site" evidence="10">
    <location>
        <position position="97"/>
    </location>
    <ligand>
        <name>K(+)</name>
        <dbReference type="ChEBI" id="CHEBI:29103"/>
    </ligand>
</feature>
<evidence type="ECO:0000256" key="4">
    <source>
        <dbReference type="ARBA" id="ARBA00022723"/>
    </source>
</evidence>
<proteinExistence type="inferred from homology"/>
<dbReference type="Gene3D" id="3.40.50.10260">
    <property type="entry name" value="YjeF N-terminal domain"/>
    <property type="match status" value="1"/>
</dbReference>
<dbReference type="AlphaFoldDB" id="A0A5E4QIC7"/>
<feature type="signal peptide" evidence="11">
    <location>
        <begin position="1"/>
        <end position="18"/>
    </location>
</feature>
<evidence type="ECO:0000256" key="7">
    <source>
        <dbReference type="ARBA" id="ARBA00022958"/>
    </source>
</evidence>
<keyword evidence="14" id="KW-1185">Reference proteome</keyword>
<keyword evidence="6" id="KW-0521">NADP</keyword>
<keyword evidence="5 10" id="KW-0547">Nucleotide-binding</keyword>
<dbReference type="GO" id="GO:0052856">
    <property type="term" value="F:NAD(P)HX epimerase activity"/>
    <property type="evidence" value="ECO:0007669"/>
    <property type="project" value="UniProtKB-UniRule"/>
</dbReference>
<comment type="catalytic activity">
    <reaction evidence="1 10">
        <text>(6R)-NADHX = (6S)-NADHX</text>
        <dbReference type="Rhea" id="RHEA:32215"/>
        <dbReference type="ChEBI" id="CHEBI:64074"/>
        <dbReference type="ChEBI" id="CHEBI:64075"/>
        <dbReference type="EC" id="5.1.99.6"/>
    </reaction>
</comment>
<dbReference type="GO" id="GO:0005739">
    <property type="term" value="C:mitochondrion"/>
    <property type="evidence" value="ECO:0007669"/>
    <property type="project" value="TreeGrafter"/>
</dbReference>